<feature type="transmembrane region" description="Helical" evidence="7">
    <location>
        <begin position="143"/>
        <end position="163"/>
    </location>
</feature>
<dbReference type="GO" id="GO:0022857">
    <property type="term" value="F:transmembrane transporter activity"/>
    <property type="evidence" value="ECO:0007669"/>
    <property type="project" value="InterPro"/>
</dbReference>
<feature type="transmembrane region" description="Helical" evidence="7">
    <location>
        <begin position="203"/>
        <end position="223"/>
    </location>
</feature>
<keyword evidence="2" id="KW-0813">Transport</keyword>
<evidence type="ECO:0000256" key="1">
    <source>
        <dbReference type="ARBA" id="ARBA00004651"/>
    </source>
</evidence>
<keyword evidence="4 7" id="KW-0812">Transmembrane</keyword>
<accession>A5N030</accession>
<evidence type="ECO:0000256" key="2">
    <source>
        <dbReference type="ARBA" id="ARBA00022448"/>
    </source>
</evidence>
<dbReference type="SUPFAM" id="SSF103473">
    <property type="entry name" value="MFS general substrate transporter"/>
    <property type="match status" value="1"/>
</dbReference>
<dbReference type="Proteomes" id="UP000002411">
    <property type="component" value="Chromosome"/>
</dbReference>
<proteinExistence type="predicted"/>
<feature type="transmembrane region" description="Helical" evidence="7">
    <location>
        <begin position="267"/>
        <end position="289"/>
    </location>
</feature>
<dbReference type="InterPro" id="IPR011701">
    <property type="entry name" value="MFS"/>
</dbReference>
<organism evidence="9 10">
    <name type="scientific">Clostridium kluyveri (strain ATCC 8527 / DSM 555 / NBRC 12016 / NCIMB 10680 / K1)</name>
    <dbReference type="NCBI Taxonomy" id="431943"/>
    <lineage>
        <taxon>Bacteria</taxon>
        <taxon>Bacillati</taxon>
        <taxon>Bacillota</taxon>
        <taxon>Clostridia</taxon>
        <taxon>Eubacteriales</taxon>
        <taxon>Clostridiaceae</taxon>
        <taxon>Clostridium</taxon>
    </lineage>
</organism>
<feature type="transmembrane region" description="Helical" evidence="7">
    <location>
        <begin position="357"/>
        <end position="376"/>
    </location>
</feature>
<dbReference type="AlphaFoldDB" id="A5N030"/>
<dbReference type="eggNOG" id="COG2814">
    <property type="taxonomic scope" value="Bacteria"/>
</dbReference>
<dbReference type="STRING" id="431943.CKL_2464"/>
<evidence type="ECO:0000313" key="10">
    <source>
        <dbReference type="Proteomes" id="UP000002411"/>
    </source>
</evidence>
<dbReference type="PRINTS" id="PR01036">
    <property type="entry name" value="TCRTETB"/>
</dbReference>
<feature type="domain" description="Major facilitator superfamily (MFS) profile" evidence="8">
    <location>
        <begin position="16"/>
        <end position="466"/>
    </location>
</feature>
<evidence type="ECO:0000259" key="8">
    <source>
        <dbReference type="PROSITE" id="PS50850"/>
    </source>
</evidence>
<protein>
    <submittedName>
        <fullName evidence="9">Predicted efflux pump</fullName>
    </submittedName>
</protein>
<evidence type="ECO:0000256" key="4">
    <source>
        <dbReference type="ARBA" id="ARBA00022692"/>
    </source>
</evidence>
<keyword evidence="6 7" id="KW-0472">Membrane</keyword>
<keyword evidence="5 7" id="KW-1133">Transmembrane helix</keyword>
<feature type="transmembrane region" description="Helical" evidence="7">
    <location>
        <begin position="397"/>
        <end position="420"/>
    </location>
</feature>
<feature type="transmembrane region" description="Helical" evidence="7">
    <location>
        <begin position="229"/>
        <end position="247"/>
    </location>
</feature>
<dbReference type="Gene3D" id="1.20.1250.20">
    <property type="entry name" value="MFS general substrate transporter like domains"/>
    <property type="match status" value="1"/>
</dbReference>
<feature type="transmembrane region" description="Helical" evidence="7">
    <location>
        <begin position="333"/>
        <end position="351"/>
    </location>
</feature>
<dbReference type="PANTHER" id="PTHR42718:SF43">
    <property type="entry name" value="LINCOMYCIN RESISTANCE PROTEIN LMRB"/>
    <property type="match status" value="1"/>
</dbReference>
<feature type="transmembrane region" description="Helical" evidence="7">
    <location>
        <begin position="15"/>
        <end position="40"/>
    </location>
</feature>
<dbReference type="InterPro" id="IPR004638">
    <property type="entry name" value="EmrB-like"/>
</dbReference>
<sequence length="471" mass="50768">MEEITKSKTRINTRAILAVLAFSAFIALFNETILNVALNILMEEMNITAGTIQWLVTAYMIVVSIMVPVTAFLTQSFETKKLYLGAMTILLIGTICAACSKTFTILLISRILQASATGMMIPIMMNTILLVTPPEKRGSAMGICVCVIQLGPALGPTISGLILQFFSWHALFITLIPLIILSMILGYIYLVNVSTLTKPKIDVISIILSTIGFGGIIYGLSSFSGGGNMKMIGIIFIIGIISLFLFCKRQLLLKEPMLEIRTLKYPLFSIGVALVMISMITIFTMNVMLPMFLQGALKTTTFMSAMVLLPATLTNGFVTLISGKIYDKLGAKVLIPVGFIIILVSLFILSRSTIDTSLAKITAIYIVVCIGVGSTMSPSQTKALNQLPKKAYPHGVAILNTLQQISAAIGSSVFISIMSASQLKSLNNSASQEVALATGFGAASLVLVILVLVGLCLSFTLKFENIKKNKI</sequence>
<feature type="transmembrane region" description="Helical" evidence="7">
    <location>
        <begin position="440"/>
        <end position="461"/>
    </location>
</feature>
<keyword evidence="3" id="KW-1003">Cell membrane</keyword>
<feature type="transmembrane region" description="Helical" evidence="7">
    <location>
        <begin position="82"/>
        <end position="105"/>
    </location>
</feature>
<dbReference type="PROSITE" id="PS50850">
    <property type="entry name" value="MFS"/>
    <property type="match status" value="1"/>
</dbReference>
<gene>
    <name evidence="9" type="ordered locus">CKL_2464</name>
</gene>
<dbReference type="GO" id="GO:0005886">
    <property type="term" value="C:plasma membrane"/>
    <property type="evidence" value="ECO:0007669"/>
    <property type="project" value="UniProtKB-SubCell"/>
</dbReference>
<dbReference type="PANTHER" id="PTHR42718">
    <property type="entry name" value="MAJOR FACILITATOR SUPERFAMILY MULTIDRUG TRANSPORTER MFSC"/>
    <property type="match status" value="1"/>
</dbReference>
<dbReference type="KEGG" id="ckl:CKL_2464"/>
<dbReference type="InterPro" id="IPR036259">
    <property type="entry name" value="MFS_trans_sf"/>
</dbReference>
<dbReference type="Gene3D" id="1.20.1720.10">
    <property type="entry name" value="Multidrug resistance protein D"/>
    <property type="match status" value="1"/>
</dbReference>
<comment type="subcellular location">
    <subcellularLocation>
        <location evidence="1">Cell membrane</location>
        <topology evidence="1">Multi-pass membrane protein</topology>
    </subcellularLocation>
</comment>
<feature type="transmembrane region" description="Helical" evidence="7">
    <location>
        <begin position="301"/>
        <end position="321"/>
    </location>
</feature>
<name>A5N030_CLOK5</name>
<evidence type="ECO:0000313" key="9">
    <source>
        <dbReference type="EMBL" id="EDK34476.1"/>
    </source>
</evidence>
<dbReference type="EMBL" id="CP000673">
    <property type="protein sequence ID" value="EDK34476.1"/>
    <property type="molecule type" value="Genomic_DNA"/>
</dbReference>
<dbReference type="Pfam" id="PF07690">
    <property type="entry name" value="MFS_1"/>
    <property type="match status" value="1"/>
</dbReference>
<reference evidence="9 10" key="1">
    <citation type="journal article" date="2008" name="Proc. Natl. Acad. Sci. U.S.A.">
        <title>The genome of Clostridium kluyveri, a strict anaerobe with unique metabolic features.</title>
        <authorList>
            <person name="Seedorf H."/>
            <person name="Fricke W.F."/>
            <person name="Veith B."/>
            <person name="Brueggemann H."/>
            <person name="Liesegang H."/>
            <person name="Strittmatter A."/>
            <person name="Miethke M."/>
            <person name="Buckel W."/>
            <person name="Hinderberger J."/>
            <person name="Li F."/>
            <person name="Hagemeier C."/>
            <person name="Thauer R.K."/>
            <person name="Gottschalk G."/>
        </authorList>
    </citation>
    <scope>NUCLEOTIDE SEQUENCE [LARGE SCALE GENOMIC DNA]</scope>
    <source>
        <strain evidence="10">ATCC 8527 / DSM 555 / NCIMB 10680</strain>
    </source>
</reference>
<evidence type="ECO:0000256" key="5">
    <source>
        <dbReference type="ARBA" id="ARBA00022989"/>
    </source>
</evidence>
<keyword evidence="10" id="KW-1185">Reference proteome</keyword>
<evidence type="ECO:0000256" key="6">
    <source>
        <dbReference type="ARBA" id="ARBA00023136"/>
    </source>
</evidence>
<dbReference type="RefSeq" id="WP_012102810.1">
    <property type="nucleotide sequence ID" value="NC_009706.1"/>
</dbReference>
<evidence type="ECO:0000256" key="3">
    <source>
        <dbReference type="ARBA" id="ARBA00022475"/>
    </source>
</evidence>
<feature type="transmembrane region" description="Helical" evidence="7">
    <location>
        <begin position="169"/>
        <end position="191"/>
    </location>
</feature>
<feature type="transmembrane region" description="Helical" evidence="7">
    <location>
        <begin position="111"/>
        <end position="131"/>
    </location>
</feature>
<dbReference type="NCBIfam" id="TIGR00711">
    <property type="entry name" value="efflux_EmrB"/>
    <property type="match status" value="1"/>
</dbReference>
<dbReference type="InterPro" id="IPR020846">
    <property type="entry name" value="MFS_dom"/>
</dbReference>
<feature type="transmembrane region" description="Helical" evidence="7">
    <location>
        <begin position="52"/>
        <end position="73"/>
    </location>
</feature>
<evidence type="ECO:0000256" key="7">
    <source>
        <dbReference type="SAM" id="Phobius"/>
    </source>
</evidence>
<dbReference type="HOGENOM" id="CLU_000960_28_0_9"/>